<name>A0A5R9C7I3_9LACT</name>
<dbReference type="RefSeq" id="WP_138470666.1">
    <property type="nucleotide sequence ID" value="NZ_JBGQQG010000037.1"/>
</dbReference>
<keyword evidence="1" id="KW-0812">Transmembrane</keyword>
<gene>
    <name evidence="2" type="ORF">FEZ48_01550</name>
</gene>
<dbReference type="Proteomes" id="UP000307201">
    <property type="component" value="Unassembled WGS sequence"/>
</dbReference>
<dbReference type="EMBL" id="VBTE01000003">
    <property type="protein sequence ID" value="TLQ09153.1"/>
    <property type="molecule type" value="Genomic_DNA"/>
</dbReference>
<accession>A0A5R9C7I3</accession>
<evidence type="ECO:0000256" key="1">
    <source>
        <dbReference type="SAM" id="Phobius"/>
    </source>
</evidence>
<reference evidence="2 3" key="1">
    <citation type="submission" date="2019-05" db="EMBL/GenBank/DDBJ databases">
        <title>The metagenome of a microbial culture collection derived from dairy environment covers the genomic content of the human microbiome.</title>
        <authorList>
            <person name="Roder T."/>
            <person name="Wuthrich D."/>
            <person name="Sattari Z."/>
            <person name="Von Ah U."/>
            <person name="Bar C."/>
            <person name="Ronchi F."/>
            <person name="Macpherson A.J."/>
            <person name="Ganal-Vonarburg S.C."/>
            <person name="Bruggmann R."/>
            <person name="Vergeres G."/>
        </authorList>
    </citation>
    <scope>NUCLEOTIDE SEQUENCE [LARGE SCALE GENOMIC DNA]</scope>
    <source>
        <strain evidence="2 3">FAM 24235</strain>
    </source>
</reference>
<organism evidence="2 3">
    <name type="scientific">Marinilactibacillus psychrotolerans</name>
    <dbReference type="NCBI Taxonomy" id="191770"/>
    <lineage>
        <taxon>Bacteria</taxon>
        <taxon>Bacillati</taxon>
        <taxon>Bacillota</taxon>
        <taxon>Bacilli</taxon>
        <taxon>Lactobacillales</taxon>
        <taxon>Carnobacteriaceae</taxon>
        <taxon>Marinilactibacillus</taxon>
    </lineage>
</organism>
<sequence length="83" mass="9846">MRLNLGLPDLYTTEQGVQYTLLPEYIRNELESNTVRVQKLVQQRINNMNIQVNYLESFTIVINGFSVEVYLMTLTILIMMRRF</sequence>
<comment type="caution">
    <text evidence="2">The sequence shown here is derived from an EMBL/GenBank/DDBJ whole genome shotgun (WGS) entry which is preliminary data.</text>
</comment>
<evidence type="ECO:0000313" key="2">
    <source>
        <dbReference type="EMBL" id="TLQ09153.1"/>
    </source>
</evidence>
<proteinExistence type="predicted"/>
<keyword evidence="1" id="KW-1133">Transmembrane helix</keyword>
<keyword evidence="1" id="KW-0472">Membrane</keyword>
<feature type="transmembrane region" description="Helical" evidence="1">
    <location>
        <begin position="58"/>
        <end position="80"/>
    </location>
</feature>
<dbReference type="AlphaFoldDB" id="A0A5R9C7I3"/>
<protein>
    <submittedName>
        <fullName evidence="2">Uncharacterized protein</fullName>
    </submittedName>
</protein>
<evidence type="ECO:0000313" key="3">
    <source>
        <dbReference type="Proteomes" id="UP000307201"/>
    </source>
</evidence>